<evidence type="ECO:0000256" key="5">
    <source>
        <dbReference type="ARBA" id="ARBA00022833"/>
    </source>
</evidence>
<dbReference type="SUPFAM" id="SSF57667">
    <property type="entry name" value="beta-beta-alpha zinc fingers"/>
    <property type="match status" value="3"/>
</dbReference>
<dbReference type="FunFam" id="3.30.160.60:FF:001732">
    <property type="entry name" value="Zgc:162936"/>
    <property type="match status" value="1"/>
</dbReference>
<name>A0A8C9ZB86_SANLU</name>
<evidence type="ECO:0000256" key="9">
    <source>
        <dbReference type="ARBA" id="ARBA00023242"/>
    </source>
</evidence>
<dbReference type="Proteomes" id="UP000694568">
    <property type="component" value="Unplaced"/>
</dbReference>
<dbReference type="PROSITE" id="PS00028">
    <property type="entry name" value="ZINC_FINGER_C2H2_1"/>
    <property type="match status" value="5"/>
</dbReference>
<reference evidence="12" key="2">
    <citation type="submission" date="2025-09" db="UniProtKB">
        <authorList>
            <consortium name="Ensembl"/>
        </authorList>
    </citation>
    <scope>IDENTIFICATION</scope>
</reference>
<dbReference type="InterPro" id="IPR013087">
    <property type="entry name" value="Znf_C2H2_type"/>
</dbReference>
<dbReference type="PANTHER" id="PTHR24399">
    <property type="entry name" value="ZINC FINGER AND BTB DOMAIN-CONTAINING"/>
    <property type="match status" value="1"/>
</dbReference>
<feature type="domain" description="C2H2-type" evidence="11">
    <location>
        <begin position="165"/>
        <end position="192"/>
    </location>
</feature>
<protein>
    <recommendedName>
        <fullName evidence="11">C2H2-type domain-containing protein</fullName>
    </recommendedName>
</protein>
<evidence type="ECO:0000256" key="7">
    <source>
        <dbReference type="ARBA" id="ARBA00023125"/>
    </source>
</evidence>
<dbReference type="GO" id="GO:0005694">
    <property type="term" value="C:chromosome"/>
    <property type="evidence" value="ECO:0007669"/>
    <property type="project" value="UniProtKB-ARBA"/>
</dbReference>
<dbReference type="AlphaFoldDB" id="A0A8C9ZB86"/>
<keyword evidence="3" id="KW-0677">Repeat</keyword>
<dbReference type="Ensembl" id="ENSSLUT00000035330.1">
    <property type="protein sequence ID" value="ENSSLUP00000034270.1"/>
    <property type="gene ID" value="ENSSLUG00000015216.1"/>
</dbReference>
<dbReference type="GeneTree" id="ENSGT01150000286939"/>
<dbReference type="PROSITE" id="PS50157">
    <property type="entry name" value="ZINC_FINGER_C2H2_2"/>
    <property type="match status" value="7"/>
</dbReference>
<evidence type="ECO:0000313" key="12">
    <source>
        <dbReference type="Ensembl" id="ENSSLUP00000034270.1"/>
    </source>
</evidence>
<comment type="subcellular location">
    <subcellularLocation>
        <location evidence="1">Nucleus</location>
    </subcellularLocation>
</comment>
<gene>
    <name evidence="12" type="primary">znf1035</name>
</gene>
<evidence type="ECO:0000256" key="6">
    <source>
        <dbReference type="ARBA" id="ARBA00023015"/>
    </source>
</evidence>
<organism evidence="12 13">
    <name type="scientific">Sander lucioperca</name>
    <name type="common">Pike-perch</name>
    <name type="synonym">Perca lucioperca</name>
    <dbReference type="NCBI Taxonomy" id="283035"/>
    <lineage>
        <taxon>Eukaryota</taxon>
        <taxon>Metazoa</taxon>
        <taxon>Chordata</taxon>
        <taxon>Craniata</taxon>
        <taxon>Vertebrata</taxon>
        <taxon>Euteleostomi</taxon>
        <taxon>Actinopterygii</taxon>
        <taxon>Neopterygii</taxon>
        <taxon>Teleostei</taxon>
        <taxon>Neoteleostei</taxon>
        <taxon>Acanthomorphata</taxon>
        <taxon>Eupercaria</taxon>
        <taxon>Perciformes</taxon>
        <taxon>Percoidei</taxon>
        <taxon>Percidae</taxon>
        <taxon>Luciopercinae</taxon>
        <taxon>Sander</taxon>
    </lineage>
</organism>
<keyword evidence="8" id="KW-0804">Transcription</keyword>
<keyword evidence="4 10" id="KW-0863">Zinc-finger</keyword>
<keyword evidence="6" id="KW-0805">Transcription regulation</keyword>
<dbReference type="SMART" id="SM00355">
    <property type="entry name" value="ZnF_C2H2"/>
    <property type="match status" value="7"/>
</dbReference>
<sequence>KGATSVFLLSTEVFQDNPPEKSSPWPQDKHSRIHPYLNKTHKYVCSHCPRAFGNSWQLGVHTRLHTGERPYACDYCGERFIRKDYMQRHSTNPPKGFSCAYCSSRFLLFSQLQEHFLNAHQLETKVPPVSTAPLQHHLCDEQLSDAANLICKLDTSLDSEIPNKFSCPECNMSFTNKAGLTGHLRLEVPLKAQIDFVLNDSVLVFKDASTSAGTGVLQTNFSHKDDLMAESPQNSEENQVQSSPSKEKKAVQYQCSECDKSFTDGLMLISHLEDHGRQEQAKKRNSCIKCGQVFASQGNLERHMKLHENNRKYSCPDCSKVVYTQSELEIHRTCHDLNRPFACKLLCFSSPTGGTSTDSCWVFSVVVVAYHLPYLHFE</sequence>
<keyword evidence="13" id="KW-1185">Reference proteome</keyword>
<reference evidence="12" key="1">
    <citation type="submission" date="2025-08" db="UniProtKB">
        <authorList>
            <consortium name="Ensembl"/>
        </authorList>
    </citation>
    <scope>IDENTIFICATION</scope>
</reference>
<feature type="domain" description="C2H2-type" evidence="11">
    <location>
        <begin position="43"/>
        <end position="70"/>
    </location>
</feature>
<dbReference type="GO" id="GO:0008270">
    <property type="term" value="F:zinc ion binding"/>
    <property type="evidence" value="ECO:0007669"/>
    <property type="project" value="UniProtKB-KW"/>
</dbReference>
<evidence type="ECO:0000313" key="13">
    <source>
        <dbReference type="Proteomes" id="UP000694568"/>
    </source>
</evidence>
<feature type="domain" description="C2H2-type" evidence="11">
    <location>
        <begin position="253"/>
        <end position="280"/>
    </location>
</feature>
<evidence type="ECO:0000256" key="4">
    <source>
        <dbReference type="ARBA" id="ARBA00022771"/>
    </source>
</evidence>
<dbReference type="Pfam" id="PF00096">
    <property type="entry name" value="zf-C2H2"/>
    <property type="match status" value="6"/>
</dbReference>
<dbReference type="GO" id="GO:0045893">
    <property type="term" value="P:positive regulation of DNA-templated transcription"/>
    <property type="evidence" value="ECO:0007669"/>
    <property type="project" value="UniProtKB-ARBA"/>
</dbReference>
<feature type="domain" description="C2H2-type" evidence="11">
    <location>
        <begin position="97"/>
        <end position="125"/>
    </location>
</feature>
<feature type="domain" description="C2H2-type" evidence="11">
    <location>
        <begin position="313"/>
        <end position="340"/>
    </location>
</feature>
<feature type="domain" description="C2H2-type" evidence="11">
    <location>
        <begin position="71"/>
        <end position="89"/>
    </location>
</feature>
<accession>A0A8C9ZB86</accession>
<keyword evidence="9" id="KW-0539">Nucleus</keyword>
<proteinExistence type="predicted"/>
<evidence type="ECO:0000256" key="8">
    <source>
        <dbReference type="ARBA" id="ARBA00023163"/>
    </source>
</evidence>
<dbReference type="GO" id="GO:0001227">
    <property type="term" value="F:DNA-binding transcription repressor activity, RNA polymerase II-specific"/>
    <property type="evidence" value="ECO:0007669"/>
    <property type="project" value="TreeGrafter"/>
</dbReference>
<feature type="domain" description="C2H2-type" evidence="11">
    <location>
        <begin position="285"/>
        <end position="312"/>
    </location>
</feature>
<keyword evidence="5" id="KW-0862">Zinc</keyword>
<dbReference type="PANTHER" id="PTHR24399:SF23">
    <property type="entry name" value="C2H2-TYPE DOMAIN-CONTAINING PROTEIN"/>
    <property type="match status" value="1"/>
</dbReference>
<keyword evidence="2" id="KW-0479">Metal-binding</keyword>
<evidence type="ECO:0000256" key="10">
    <source>
        <dbReference type="PROSITE-ProRule" id="PRU00042"/>
    </source>
</evidence>
<dbReference type="InterPro" id="IPR036236">
    <property type="entry name" value="Znf_C2H2_sf"/>
</dbReference>
<evidence type="ECO:0000256" key="3">
    <source>
        <dbReference type="ARBA" id="ARBA00022737"/>
    </source>
</evidence>
<dbReference type="GO" id="GO:0005654">
    <property type="term" value="C:nucleoplasm"/>
    <property type="evidence" value="ECO:0007669"/>
    <property type="project" value="TreeGrafter"/>
</dbReference>
<dbReference type="GO" id="GO:0000978">
    <property type="term" value="F:RNA polymerase II cis-regulatory region sequence-specific DNA binding"/>
    <property type="evidence" value="ECO:0007669"/>
    <property type="project" value="TreeGrafter"/>
</dbReference>
<dbReference type="Gene3D" id="3.30.160.60">
    <property type="entry name" value="Classic Zinc Finger"/>
    <property type="match status" value="5"/>
</dbReference>
<evidence type="ECO:0000256" key="1">
    <source>
        <dbReference type="ARBA" id="ARBA00004123"/>
    </source>
</evidence>
<evidence type="ECO:0000256" key="2">
    <source>
        <dbReference type="ARBA" id="ARBA00022723"/>
    </source>
</evidence>
<keyword evidence="7" id="KW-0238">DNA-binding</keyword>
<evidence type="ECO:0000259" key="11">
    <source>
        <dbReference type="PROSITE" id="PS50157"/>
    </source>
</evidence>